<dbReference type="HAMAP" id="MF_01200_B">
    <property type="entry name" value="OMPdecase_type1_B"/>
    <property type="match status" value="1"/>
</dbReference>
<evidence type="ECO:0000256" key="6">
    <source>
        <dbReference type="ARBA" id="ARBA00049157"/>
    </source>
</evidence>
<accession>A0A2W6MUY1</accession>
<dbReference type="GO" id="GO:0005829">
    <property type="term" value="C:cytosol"/>
    <property type="evidence" value="ECO:0007669"/>
    <property type="project" value="TreeGrafter"/>
</dbReference>
<dbReference type="GO" id="GO:0004590">
    <property type="term" value="F:orotidine-5'-phosphate decarboxylase activity"/>
    <property type="evidence" value="ECO:0007669"/>
    <property type="project" value="UniProtKB-UniRule"/>
</dbReference>
<evidence type="ECO:0000256" key="9">
    <source>
        <dbReference type="PIRSR" id="PIRSR614732-2"/>
    </source>
</evidence>
<dbReference type="Pfam" id="PF00215">
    <property type="entry name" value="OMPdecase"/>
    <property type="match status" value="1"/>
</dbReference>
<evidence type="ECO:0000256" key="7">
    <source>
        <dbReference type="HAMAP-Rule" id="MF_01200"/>
    </source>
</evidence>
<dbReference type="RefSeq" id="WP_111229640.1">
    <property type="nucleotide sequence ID" value="NZ_NBIU01000009.1"/>
</dbReference>
<evidence type="ECO:0000256" key="2">
    <source>
        <dbReference type="ARBA" id="ARBA00004861"/>
    </source>
</evidence>
<evidence type="ECO:0000256" key="10">
    <source>
        <dbReference type="RuleBase" id="RU000512"/>
    </source>
</evidence>
<comment type="function">
    <text evidence="1 7">Catalyzes the decarboxylation of orotidine 5'-monophosphate (OMP) to uridine 5'-monophosphate (UMP).</text>
</comment>
<feature type="binding site" evidence="7 9">
    <location>
        <position position="30"/>
    </location>
    <ligand>
        <name>substrate</name>
    </ligand>
</feature>
<comment type="pathway">
    <text evidence="2 7 10">Pyrimidine metabolism; UMP biosynthesis via de novo pathway; UMP from orotate: step 2/2.</text>
</comment>
<feature type="domain" description="Orotidine 5'-phosphate decarboxylase" evidence="11">
    <location>
        <begin position="2"/>
        <end position="223"/>
    </location>
</feature>
<dbReference type="AlphaFoldDB" id="A0A2W6MUY1"/>
<feature type="binding site" evidence="7">
    <location>
        <begin position="59"/>
        <end position="68"/>
    </location>
    <ligand>
        <name>substrate</name>
    </ligand>
</feature>
<evidence type="ECO:0000256" key="4">
    <source>
        <dbReference type="ARBA" id="ARBA00022975"/>
    </source>
</evidence>
<evidence type="ECO:0000313" key="13">
    <source>
        <dbReference type="Proteomes" id="UP000249746"/>
    </source>
</evidence>
<feature type="binding site" evidence="7 9">
    <location>
        <position position="178"/>
    </location>
    <ligand>
        <name>substrate</name>
    </ligand>
</feature>
<keyword evidence="13" id="KW-1185">Reference proteome</keyword>
<dbReference type="InterPro" id="IPR018089">
    <property type="entry name" value="OMPdecase_AS"/>
</dbReference>
<dbReference type="PANTHER" id="PTHR32119">
    <property type="entry name" value="OROTIDINE 5'-PHOSPHATE DECARBOXYLASE"/>
    <property type="match status" value="1"/>
</dbReference>
<feature type="active site" description="For OMPdecase activity" evidence="8">
    <location>
        <position position="64"/>
    </location>
</feature>
<proteinExistence type="inferred from homology"/>
<dbReference type="EMBL" id="NBIU01000009">
    <property type="protein sequence ID" value="PZT48344.1"/>
    <property type="molecule type" value="Genomic_DNA"/>
</dbReference>
<evidence type="ECO:0000256" key="1">
    <source>
        <dbReference type="ARBA" id="ARBA00002356"/>
    </source>
</evidence>
<feature type="binding site" evidence="7 9">
    <location>
        <position position="118"/>
    </location>
    <ligand>
        <name>substrate</name>
    </ligand>
</feature>
<evidence type="ECO:0000313" key="12">
    <source>
        <dbReference type="EMBL" id="PZT48344.1"/>
    </source>
</evidence>
<dbReference type="EC" id="4.1.1.23" evidence="7"/>
<dbReference type="PANTHER" id="PTHR32119:SF2">
    <property type="entry name" value="OROTIDINE 5'-PHOSPHATE DECARBOXYLASE"/>
    <property type="match status" value="1"/>
</dbReference>
<comment type="caution">
    <text evidence="12">The sequence shown here is derived from an EMBL/GenBank/DDBJ whole genome shotgun (WGS) entry which is preliminary data.</text>
</comment>
<evidence type="ECO:0000256" key="5">
    <source>
        <dbReference type="ARBA" id="ARBA00023239"/>
    </source>
</evidence>
<dbReference type="SUPFAM" id="SSF51366">
    <property type="entry name" value="Ribulose-phoshate binding barrel"/>
    <property type="match status" value="1"/>
</dbReference>
<dbReference type="SMART" id="SM00934">
    <property type="entry name" value="OMPdecase"/>
    <property type="match status" value="1"/>
</dbReference>
<dbReference type="InterPro" id="IPR011060">
    <property type="entry name" value="RibuloseP-bd_barrel"/>
</dbReference>
<evidence type="ECO:0000256" key="8">
    <source>
        <dbReference type="PIRSR" id="PIRSR614732-1"/>
    </source>
</evidence>
<evidence type="ECO:0000256" key="3">
    <source>
        <dbReference type="ARBA" id="ARBA00022793"/>
    </source>
</evidence>
<dbReference type="UniPathway" id="UPA00070">
    <property type="reaction ID" value="UER00120"/>
</dbReference>
<feature type="binding site" evidence="7 9">
    <location>
        <position position="8"/>
    </location>
    <ligand>
        <name>substrate</name>
    </ligand>
</feature>
<dbReference type="InterPro" id="IPR013785">
    <property type="entry name" value="Aldolase_TIM"/>
</dbReference>
<dbReference type="GO" id="GO:0044205">
    <property type="term" value="P:'de novo' UMP biosynthetic process"/>
    <property type="evidence" value="ECO:0007669"/>
    <property type="project" value="UniProtKB-UniRule"/>
</dbReference>
<dbReference type="PROSITE" id="PS00156">
    <property type="entry name" value="OMPDECASE"/>
    <property type="match status" value="1"/>
</dbReference>
<feature type="active site" description="For OMPdecase activity" evidence="8">
    <location>
        <position position="61"/>
    </location>
</feature>
<gene>
    <name evidence="7" type="primary">pyrF</name>
    <name evidence="12" type="ORF">B6S12_04620</name>
</gene>
<keyword evidence="3 7" id="KW-0210">Decarboxylase</keyword>
<dbReference type="GO" id="GO:0006207">
    <property type="term" value="P:'de novo' pyrimidine nucleobase biosynthetic process"/>
    <property type="evidence" value="ECO:0007669"/>
    <property type="project" value="InterPro"/>
</dbReference>
<dbReference type="InterPro" id="IPR047596">
    <property type="entry name" value="OMPdecase_bac"/>
</dbReference>
<comment type="subunit">
    <text evidence="7">Homodimer.</text>
</comment>
<dbReference type="NCBIfam" id="TIGR01740">
    <property type="entry name" value="pyrF"/>
    <property type="match status" value="1"/>
</dbReference>
<comment type="catalytic activity">
    <reaction evidence="6 7 10">
        <text>orotidine 5'-phosphate + H(+) = UMP + CO2</text>
        <dbReference type="Rhea" id="RHEA:11596"/>
        <dbReference type="ChEBI" id="CHEBI:15378"/>
        <dbReference type="ChEBI" id="CHEBI:16526"/>
        <dbReference type="ChEBI" id="CHEBI:57538"/>
        <dbReference type="ChEBI" id="CHEBI:57865"/>
        <dbReference type="EC" id="4.1.1.23"/>
    </reaction>
</comment>
<dbReference type="CDD" id="cd04725">
    <property type="entry name" value="OMP_decarboxylase_like"/>
    <property type="match status" value="1"/>
</dbReference>
<comment type="similarity">
    <text evidence="7">Belongs to the OMP decarboxylase family. Type 1 subfamily.</text>
</comment>
<sequence>MELCVALDLPSSYENLKLLEGLKNENIWVKVGLRSFIRDGRTFIEDIKSINPNFKIFLDLKLYDIPNTMKDSLEEIAKIGIDMVTIHASSGYEAMEVVANYAKTLSKAPLVMAVTALTSFNQEGFCEIYHNDLDKSVLEFAKLAYKAGINGVVCSCFESKMIKENLGKDFLTLTPAIRPFGEDSGDQKRVATLEDAKEAMSDFIVVGRPIYKAENPSAVAKRILENI</sequence>
<dbReference type="OrthoDB" id="9806203at2"/>
<feature type="binding site" evidence="7 9">
    <location>
        <position position="207"/>
    </location>
    <ligand>
        <name>substrate</name>
    </ligand>
</feature>
<protein>
    <recommendedName>
        <fullName evidence="7">Orotidine 5'-phosphate decarboxylase</fullName>
        <ecNumber evidence="7">4.1.1.23</ecNumber>
    </recommendedName>
    <alternativeName>
        <fullName evidence="7">OMP decarboxylase</fullName>
        <shortName evidence="7">OMPDCase</shortName>
        <shortName evidence="7">OMPdecase</shortName>
    </alternativeName>
</protein>
<dbReference type="Proteomes" id="UP000249746">
    <property type="component" value="Unassembled WGS sequence"/>
</dbReference>
<evidence type="ECO:0000259" key="11">
    <source>
        <dbReference type="SMART" id="SM00934"/>
    </source>
</evidence>
<dbReference type="Gene3D" id="3.20.20.70">
    <property type="entry name" value="Aldolase class I"/>
    <property type="match status" value="1"/>
</dbReference>
<dbReference type="InterPro" id="IPR001754">
    <property type="entry name" value="OMPdeCOase_dom"/>
</dbReference>
<reference evidence="12 13" key="1">
    <citation type="submission" date="2017-03" db="EMBL/GenBank/DDBJ databases">
        <title>Genomic and clinical evidence uncovers the enterohepatic species Helicobacter valdiviensis as a potential human intestinal pathogen.</title>
        <authorList>
            <person name="Fresia P."/>
            <person name="Jara R."/>
            <person name="Sierra R."/>
            <person name="Ferres I."/>
            <person name="Greif G."/>
            <person name="Iraola G."/>
            <person name="Collado L."/>
        </authorList>
    </citation>
    <scope>NUCLEOTIDE SEQUENCE [LARGE SCALE GENOMIC DNA]</scope>
    <source>
        <strain evidence="12 13">WBE14</strain>
    </source>
</reference>
<keyword evidence="5 7" id="KW-0456">Lyase</keyword>
<feature type="active site" description="For OMPdecase activity" evidence="8">
    <location>
        <position position="59"/>
    </location>
</feature>
<dbReference type="InterPro" id="IPR014732">
    <property type="entry name" value="OMPdecase"/>
</dbReference>
<keyword evidence="4 7" id="KW-0665">Pyrimidine biosynthesis</keyword>
<dbReference type="NCBIfam" id="NF001273">
    <property type="entry name" value="PRK00230.1"/>
    <property type="match status" value="1"/>
</dbReference>
<organism evidence="12 13">
    <name type="scientific">Helicobacter valdiviensis</name>
    <dbReference type="NCBI Taxonomy" id="1458358"/>
    <lineage>
        <taxon>Bacteria</taxon>
        <taxon>Pseudomonadati</taxon>
        <taxon>Campylobacterota</taxon>
        <taxon>Epsilonproteobacteria</taxon>
        <taxon>Campylobacterales</taxon>
        <taxon>Helicobacteraceae</taxon>
        <taxon>Helicobacter</taxon>
    </lineage>
</organism>
<feature type="binding site" evidence="7 9">
    <location>
        <position position="187"/>
    </location>
    <ligand>
        <name>substrate</name>
    </ligand>
</feature>
<feature type="active site" description="Proton donor" evidence="7">
    <location>
        <position position="61"/>
    </location>
</feature>
<name>A0A2W6MUY1_9HELI</name>
<feature type="binding site" evidence="7 9">
    <location>
        <position position="208"/>
    </location>
    <ligand>
        <name>substrate</name>
    </ligand>
</feature>